<evidence type="ECO:0000256" key="5">
    <source>
        <dbReference type="ARBA" id="ARBA00022763"/>
    </source>
</evidence>
<comment type="function">
    <text evidence="11">In addition to polymerase activity, this DNA polymerase exhibits 5'-3' exonuclease activity.</text>
</comment>
<dbReference type="GO" id="GO:0003887">
    <property type="term" value="F:DNA-directed DNA polymerase activity"/>
    <property type="evidence" value="ECO:0007669"/>
    <property type="project" value="UniProtKB-UniRule"/>
</dbReference>
<dbReference type="Gene3D" id="3.40.50.1010">
    <property type="entry name" value="5'-nuclease"/>
    <property type="match status" value="1"/>
</dbReference>
<dbReference type="Proteomes" id="UP000289269">
    <property type="component" value="Unassembled WGS sequence"/>
</dbReference>
<dbReference type="SUPFAM" id="SSF47807">
    <property type="entry name" value="5' to 3' exonuclease, C-terminal subdomain"/>
    <property type="match status" value="1"/>
</dbReference>
<evidence type="ECO:0000256" key="6">
    <source>
        <dbReference type="ARBA" id="ARBA00022932"/>
    </source>
</evidence>
<gene>
    <name evidence="11 14" type="primary">polA</name>
    <name evidence="14" type="ORF">EOT04_02765</name>
</gene>
<comment type="similarity">
    <text evidence="1 11">Belongs to the DNA polymerase type-A family.</text>
</comment>
<dbReference type="SMART" id="SM00279">
    <property type="entry name" value="HhH2"/>
    <property type="match status" value="1"/>
</dbReference>
<keyword evidence="11" id="KW-0269">Exonuclease</keyword>
<dbReference type="GO" id="GO:0006302">
    <property type="term" value="P:double-strand break repair"/>
    <property type="evidence" value="ECO:0007669"/>
    <property type="project" value="TreeGrafter"/>
</dbReference>
<keyword evidence="3 11" id="KW-0548">Nucleotidyltransferase</keyword>
<dbReference type="EMBL" id="SCKW01000030">
    <property type="protein sequence ID" value="RWZ78125.1"/>
    <property type="molecule type" value="Genomic_DNA"/>
</dbReference>
<dbReference type="Pfam" id="PF01367">
    <property type="entry name" value="5_3_exonuc"/>
    <property type="match status" value="1"/>
</dbReference>
<evidence type="ECO:0000256" key="4">
    <source>
        <dbReference type="ARBA" id="ARBA00022705"/>
    </source>
</evidence>
<dbReference type="CDD" id="cd09898">
    <property type="entry name" value="H3TH_53EXO"/>
    <property type="match status" value="1"/>
</dbReference>
<keyword evidence="11" id="KW-0378">Hydrolase</keyword>
<dbReference type="InterPro" id="IPR020045">
    <property type="entry name" value="DNA_polI_H3TH"/>
</dbReference>
<dbReference type="InterPro" id="IPR043502">
    <property type="entry name" value="DNA/RNA_pol_sf"/>
</dbReference>
<name>A0A4Q0AG52_9BACT</name>
<evidence type="ECO:0000256" key="2">
    <source>
        <dbReference type="ARBA" id="ARBA00022679"/>
    </source>
</evidence>
<evidence type="ECO:0000313" key="14">
    <source>
        <dbReference type="EMBL" id="RWZ78125.1"/>
    </source>
</evidence>
<feature type="domain" description="DNA-directed DNA polymerase family A palm" evidence="13">
    <location>
        <begin position="541"/>
        <end position="751"/>
    </location>
</feature>
<reference evidence="14" key="1">
    <citation type="submission" date="2019-01" db="EMBL/GenBank/DDBJ databases">
        <title>Genomic signatures and co-occurrence patterns of the ultra-small Saccharimodia (Patescibacteria phylum) suggest a symbiotic lifestyle.</title>
        <authorList>
            <person name="Lemos L."/>
            <person name="Medeiros J."/>
            <person name="Andreote F."/>
            <person name="Fernandes G."/>
            <person name="Varani A."/>
            <person name="Oliveira G."/>
            <person name="Pylro V."/>
        </authorList>
    </citation>
    <scope>NUCLEOTIDE SEQUENCE [LARGE SCALE GENOMIC DNA]</scope>
    <source>
        <strain evidence="14">AMD01</strain>
    </source>
</reference>
<evidence type="ECO:0000256" key="9">
    <source>
        <dbReference type="ARBA" id="ARBA00049244"/>
    </source>
</evidence>
<protein>
    <recommendedName>
        <fullName evidence="10 11">DNA polymerase I</fullName>
        <ecNumber evidence="10 11">2.7.7.7</ecNumber>
    </recommendedName>
</protein>
<dbReference type="InterPro" id="IPR002298">
    <property type="entry name" value="DNA_polymerase_A"/>
</dbReference>
<dbReference type="AlphaFoldDB" id="A0A4Q0AG52"/>
<dbReference type="InterPro" id="IPR001098">
    <property type="entry name" value="DNA-dir_DNA_pol_A_palm_dom"/>
</dbReference>
<evidence type="ECO:0000256" key="1">
    <source>
        <dbReference type="ARBA" id="ARBA00007705"/>
    </source>
</evidence>
<keyword evidence="6 11" id="KW-0239">DNA-directed DNA polymerase</keyword>
<feature type="domain" description="5'-3' exonuclease" evidence="12">
    <location>
        <begin position="1"/>
        <end position="190"/>
    </location>
</feature>
<dbReference type="PROSITE" id="PS00447">
    <property type="entry name" value="DNA_POLYMERASE_A"/>
    <property type="match status" value="1"/>
</dbReference>
<evidence type="ECO:0000256" key="8">
    <source>
        <dbReference type="ARBA" id="ARBA00023204"/>
    </source>
</evidence>
<dbReference type="InterPro" id="IPR002421">
    <property type="entry name" value="5-3_exonuclease"/>
</dbReference>
<dbReference type="CDD" id="cd09859">
    <property type="entry name" value="PIN_53EXO"/>
    <property type="match status" value="1"/>
</dbReference>
<dbReference type="InterPro" id="IPR018320">
    <property type="entry name" value="DNA_polymerase_1"/>
</dbReference>
<evidence type="ECO:0000256" key="3">
    <source>
        <dbReference type="ARBA" id="ARBA00022695"/>
    </source>
</evidence>
<dbReference type="Gene3D" id="3.30.70.370">
    <property type="match status" value="1"/>
</dbReference>
<dbReference type="InterPro" id="IPR029060">
    <property type="entry name" value="PIN-like_dom_sf"/>
</dbReference>
<comment type="caution">
    <text evidence="14">The sequence shown here is derived from an EMBL/GenBank/DDBJ whole genome shotgun (WGS) entry which is preliminary data.</text>
</comment>
<dbReference type="InterPro" id="IPR008918">
    <property type="entry name" value="HhH2"/>
</dbReference>
<dbReference type="Pfam" id="PF02739">
    <property type="entry name" value="5_3_exonuc_N"/>
    <property type="match status" value="1"/>
</dbReference>
<feature type="non-terminal residue" evidence="14">
    <location>
        <position position="1"/>
    </location>
</feature>
<dbReference type="GO" id="GO:0003677">
    <property type="term" value="F:DNA binding"/>
    <property type="evidence" value="ECO:0007669"/>
    <property type="project" value="UniProtKB-UniRule"/>
</dbReference>
<dbReference type="InterPro" id="IPR012337">
    <property type="entry name" value="RNaseH-like_sf"/>
</dbReference>
<proteinExistence type="inferred from homology"/>
<keyword evidence="8 11" id="KW-0234">DNA repair</keyword>
<keyword evidence="5 11" id="KW-0227">DNA damage</keyword>
<evidence type="ECO:0000313" key="15">
    <source>
        <dbReference type="Proteomes" id="UP000289269"/>
    </source>
</evidence>
<dbReference type="Gene3D" id="1.20.1060.10">
    <property type="entry name" value="Taq DNA Polymerase, Chain T, domain 4"/>
    <property type="match status" value="1"/>
</dbReference>
<keyword evidence="4 11" id="KW-0235">DNA replication</keyword>
<evidence type="ECO:0000256" key="10">
    <source>
        <dbReference type="NCBIfam" id="TIGR00593"/>
    </source>
</evidence>
<dbReference type="NCBIfam" id="TIGR00593">
    <property type="entry name" value="pola"/>
    <property type="match status" value="1"/>
</dbReference>
<sequence>YKAGRKPAPPDFYEQIPLLHELLKAFHWPLFELDDYEADDIMGALAKQAVEKHGLEVCLITSDLDALQLLGPKTHLYALKQGFTNIEFFDPAQFERKYGLSVHQFLDFKALKGDASDNIPGVPGVGEKTAALLLNQYSSLEELYRHLSEIKPALRAKLEAGRQSADLSKQVARLWLDAPVTLDLKEADVKGLDARKLSGLLKELEFNSLLSKLPTYMRVSPSLADKAARSLRPAASGLAVTAPATAAVKHFGLLHVDQPGARLWLTWDGKTAAVFNLKKTAELKDARRWLQNPDGWAAYDIKTAAHQLDAFGLSLPGPVVHDCRQAAFLLDPLRRERSLEALLPEDFGMDNPAACLGGLWRVTQEQRRQLDKLPGVKRVAQQIDFPLSLVLFSMEREGIGLDVELLKQMSKEVSGLIAGVEVQIYDHVGYQFNLASPSQLADALYGKLALSILGVKKGKSGNYSTGQRELTKLRGAHPVIGLIEKHRELTKLLNTYIATLPEQVGRDGRLHTTFNQDVAATGRLSSANPNLQNIPIRTPLGQRIRQAFVPASGNVLVGADYSQFELRLAAVLAGDKQLIKDFDNGLDIHAKTASDVLGVPLDQVTKDQRRVAKIINFGVLYGMSPHGLSEASGMSFGEARRFIDDYFRLRAPIKRYIDQTLERAKRRGYVETLLGRRRPTPDLLSSNFVVREAAARAAANMPIQGTEADLMKMAMLAASQKIASAKWRGDQPPRLLLQIHDSLLAECSSRDAESLGRLLKETMEKAYPDLGIRLRVDVTVGQNWGEL</sequence>
<dbReference type="GO" id="GO:0006261">
    <property type="term" value="P:DNA-templated DNA replication"/>
    <property type="evidence" value="ECO:0007669"/>
    <property type="project" value="UniProtKB-UniRule"/>
</dbReference>
<dbReference type="FunFam" id="1.10.150.20:FF:000003">
    <property type="entry name" value="DNA polymerase I"/>
    <property type="match status" value="1"/>
</dbReference>
<dbReference type="Gene3D" id="1.10.150.20">
    <property type="entry name" value="5' to 3' exonuclease, C-terminal subdomain"/>
    <property type="match status" value="2"/>
</dbReference>
<keyword evidence="11" id="KW-0540">Nuclease</keyword>
<dbReference type="InterPro" id="IPR020046">
    <property type="entry name" value="5-3_exonucl_a-hlix_arch_N"/>
</dbReference>
<dbReference type="EC" id="2.7.7.7" evidence="10 11"/>
<evidence type="ECO:0000259" key="12">
    <source>
        <dbReference type="SMART" id="SM00475"/>
    </source>
</evidence>
<dbReference type="Gene3D" id="3.30.420.10">
    <property type="entry name" value="Ribonuclease H-like superfamily/Ribonuclease H"/>
    <property type="match status" value="1"/>
</dbReference>
<dbReference type="InterPro" id="IPR019760">
    <property type="entry name" value="DNA-dir_DNA_pol_A_CS"/>
</dbReference>
<dbReference type="InterPro" id="IPR036279">
    <property type="entry name" value="5-3_exonuclease_C_sf"/>
</dbReference>
<dbReference type="SUPFAM" id="SSF53098">
    <property type="entry name" value="Ribonuclease H-like"/>
    <property type="match status" value="1"/>
</dbReference>
<dbReference type="FunFam" id="1.10.150.20:FF:000002">
    <property type="entry name" value="DNA polymerase I"/>
    <property type="match status" value="1"/>
</dbReference>
<dbReference type="SUPFAM" id="SSF88723">
    <property type="entry name" value="PIN domain-like"/>
    <property type="match status" value="1"/>
</dbReference>
<comment type="catalytic activity">
    <reaction evidence="9 11">
        <text>DNA(n) + a 2'-deoxyribonucleoside 5'-triphosphate = DNA(n+1) + diphosphate</text>
        <dbReference type="Rhea" id="RHEA:22508"/>
        <dbReference type="Rhea" id="RHEA-COMP:17339"/>
        <dbReference type="Rhea" id="RHEA-COMP:17340"/>
        <dbReference type="ChEBI" id="CHEBI:33019"/>
        <dbReference type="ChEBI" id="CHEBI:61560"/>
        <dbReference type="ChEBI" id="CHEBI:173112"/>
        <dbReference type="EC" id="2.7.7.7"/>
    </reaction>
</comment>
<dbReference type="PRINTS" id="PR00868">
    <property type="entry name" value="DNAPOLI"/>
</dbReference>
<keyword evidence="15" id="KW-1185">Reference proteome</keyword>
<dbReference type="SMART" id="SM00482">
    <property type="entry name" value="POLAc"/>
    <property type="match status" value="1"/>
</dbReference>
<dbReference type="SMART" id="SM00475">
    <property type="entry name" value="53EXOc"/>
    <property type="match status" value="1"/>
</dbReference>
<dbReference type="Pfam" id="PF00476">
    <property type="entry name" value="DNA_pol_A"/>
    <property type="match status" value="1"/>
</dbReference>
<organism evidence="14 15">
    <name type="scientific">Candidatus Chaera renei</name>
    <dbReference type="NCBI Taxonomy" id="2506947"/>
    <lineage>
        <taxon>Bacteria</taxon>
        <taxon>Candidatus Saccharimonadota</taxon>
        <taxon>Candidatus Saccharimonadia</taxon>
        <taxon>Candidatus Saccharimonadales</taxon>
        <taxon>Candidatus Saccharimonadaceae</taxon>
        <taxon>Candidatus Chaera</taxon>
    </lineage>
</organism>
<dbReference type="GO" id="GO:0008409">
    <property type="term" value="F:5'-3' exonuclease activity"/>
    <property type="evidence" value="ECO:0007669"/>
    <property type="project" value="UniProtKB-UniRule"/>
</dbReference>
<dbReference type="PANTHER" id="PTHR10133">
    <property type="entry name" value="DNA POLYMERASE I"/>
    <property type="match status" value="1"/>
</dbReference>
<evidence type="ECO:0000259" key="13">
    <source>
        <dbReference type="SMART" id="SM00482"/>
    </source>
</evidence>
<evidence type="ECO:0000256" key="11">
    <source>
        <dbReference type="RuleBase" id="RU004460"/>
    </source>
</evidence>
<dbReference type="CDD" id="cd08637">
    <property type="entry name" value="DNA_pol_A_pol_I_C"/>
    <property type="match status" value="1"/>
</dbReference>
<accession>A0A4Q0AG52</accession>
<dbReference type="SUPFAM" id="SSF56672">
    <property type="entry name" value="DNA/RNA polymerases"/>
    <property type="match status" value="1"/>
</dbReference>
<keyword evidence="2 11" id="KW-0808">Transferase</keyword>
<dbReference type="PANTHER" id="PTHR10133:SF27">
    <property type="entry name" value="DNA POLYMERASE NU"/>
    <property type="match status" value="1"/>
</dbReference>
<keyword evidence="7 11" id="KW-0238">DNA-binding</keyword>
<evidence type="ECO:0000256" key="7">
    <source>
        <dbReference type="ARBA" id="ARBA00023125"/>
    </source>
</evidence>
<dbReference type="InterPro" id="IPR036397">
    <property type="entry name" value="RNaseH_sf"/>
</dbReference>